<protein>
    <recommendedName>
        <fullName evidence="4">TNF family profile domain-containing protein</fullName>
    </recommendedName>
</protein>
<keyword evidence="1" id="KW-0812">Transmembrane</keyword>
<keyword evidence="1" id="KW-0472">Membrane</keyword>
<feature type="transmembrane region" description="Helical" evidence="1">
    <location>
        <begin position="21"/>
        <end position="44"/>
    </location>
</feature>
<dbReference type="EMBL" id="VHII01000009">
    <property type="protein sequence ID" value="KAF1385945.1"/>
    <property type="molecule type" value="Genomic_DNA"/>
</dbReference>
<name>A0A6A5F6H7_PERFL</name>
<proteinExistence type="predicted"/>
<keyword evidence="3" id="KW-1185">Reference proteome</keyword>
<organism evidence="2 3">
    <name type="scientific">Perca fluviatilis</name>
    <name type="common">European perch</name>
    <dbReference type="NCBI Taxonomy" id="8168"/>
    <lineage>
        <taxon>Eukaryota</taxon>
        <taxon>Metazoa</taxon>
        <taxon>Chordata</taxon>
        <taxon>Craniata</taxon>
        <taxon>Vertebrata</taxon>
        <taxon>Euteleostomi</taxon>
        <taxon>Actinopterygii</taxon>
        <taxon>Neopterygii</taxon>
        <taxon>Teleostei</taxon>
        <taxon>Neoteleostei</taxon>
        <taxon>Acanthomorphata</taxon>
        <taxon>Eupercaria</taxon>
        <taxon>Perciformes</taxon>
        <taxon>Percoidei</taxon>
        <taxon>Percidae</taxon>
        <taxon>Percinae</taxon>
        <taxon>Perca</taxon>
    </lineage>
</organism>
<evidence type="ECO:0000313" key="2">
    <source>
        <dbReference type="EMBL" id="KAF1385945.1"/>
    </source>
</evidence>
<sequence>MDQRRMDADGGRVLRRGRRTSKLAVVVAVQNVLITACLAVTLYVCWDAQSRPEAPNFVDDVHIQFEPIAGISESGTLPLLQVKSSSMMSLDGDKIKVKCNGPYVFYMEVCYRTDAKEASGTLQLKVMGRESPVSSIHLNDPHEVCRGLQSIAYLRSKEEASLYLSCTGGFKIENATVGLNYMLGTRCEY</sequence>
<comment type="caution">
    <text evidence="2">The sequence shown here is derived from an EMBL/GenBank/DDBJ whole genome shotgun (WGS) entry which is preliminary data.</text>
</comment>
<reference evidence="2 3" key="1">
    <citation type="submission" date="2019-06" db="EMBL/GenBank/DDBJ databases">
        <title>A chromosome-scale genome assembly of the European perch, Perca fluviatilis.</title>
        <authorList>
            <person name="Roques C."/>
            <person name="Zahm M."/>
            <person name="Cabau C."/>
            <person name="Klopp C."/>
            <person name="Bouchez O."/>
            <person name="Donnadieu C."/>
            <person name="Kuhl H."/>
            <person name="Gislard M."/>
            <person name="Guendouz S."/>
            <person name="Journot L."/>
            <person name="Haffray P."/>
            <person name="Bestin A."/>
            <person name="Morvezen R."/>
            <person name="Feron R."/>
            <person name="Wen M."/>
            <person name="Jouanno E."/>
            <person name="Herpin A."/>
            <person name="Schartl M."/>
            <person name="Postlethwait J."/>
            <person name="Schaerlinger B."/>
            <person name="Chardard D."/>
            <person name="Lecocq T."/>
            <person name="Poncet C."/>
            <person name="Jaffrelo L."/>
            <person name="Lampietro C."/>
            <person name="Guiguen Y."/>
        </authorList>
    </citation>
    <scope>NUCLEOTIDE SEQUENCE [LARGE SCALE GENOMIC DNA]</scope>
    <source>
        <tissue evidence="2">Blood</tissue>
    </source>
</reference>
<evidence type="ECO:0008006" key="4">
    <source>
        <dbReference type="Google" id="ProtNLM"/>
    </source>
</evidence>
<keyword evidence="1" id="KW-1133">Transmembrane helix</keyword>
<evidence type="ECO:0000256" key="1">
    <source>
        <dbReference type="SAM" id="Phobius"/>
    </source>
</evidence>
<dbReference type="AlphaFoldDB" id="A0A6A5F6H7"/>
<accession>A0A6A5F6H7</accession>
<evidence type="ECO:0000313" key="3">
    <source>
        <dbReference type="Proteomes" id="UP000465112"/>
    </source>
</evidence>
<dbReference type="Proteomes" id="UP000465112">
    <property type="component" value="Chromosome 9"/>
</dbReference>
<gene>
    <name evidence="2" type="ORF">PFLUV_G00113030</name>
</gene>